<evidence type="ECO:0000256" key="2">
    <source>
        <dbReference type="ARBA" id="ARBA00022741"/>
    </source>
</evidence>
<dbReference type="GO" id="GO:0050201">
    <property type="term" value="F:fucokinase activity"/>
    <property type="evidence" value="ECO:0007669"/>
    <property type="project" value="TreeGrafter"/>
</dbReference>
<comment type="caution">
    <text evidence="7">The sequence shown here is derived from an EMBL/GenBank/DDBJ whole genome shotgun (WGS) entry which is preliminary data.</text>
</comment>
<name>A0A8J5CWE6_CHIOP</name>
<dbReference type="GO" id="GO:0005524">
    <property type="term" value="F:ATP binding"/>
    <property type="evidence" value="ECO:0007669"/>
    <property type="project" value="UniProtKB-KW"/>
</dbReference>
<sequence length="1078" mass="117374">MTVVSIPVPLPADKGMPVPRYAPMTPQSTLEARQDSLSQVRGKLRDFAFVPECRRLSSGGLLPDHDLLVVVADPKQPGSPRGGRPSQGVGSGGATINAVLVAVERLSAQLKHTTINSELVHHSRILVVHTGRMLAHCPGGAALLRINPQLTFVPPHAQITPPTLLQHTLWAATKLSEKIAHGVWVTSLDTFLPHTPGIACPIPPPESGVGALVCTVHTPLDLATQHGVVLSKEGNIVNNMVYRMPLEDLKKTFRAGSASVISGSVYLSPSLTETLLGLHMLPPLDRCTYYGLDSGVPALQVSLYFDLLLPLCCDVSHEEYVSGQCGATYAQAASYSTLFQQESRSARLQIWKQLQGFKALVWPLGEVKHHYLGMNLSFADSLLSLLPSSSIVYQEKSKADKKNIVTVNTILEGNITTSGDKTYIFDSWFGRDVSLSLIGPCILNGLQLRGCVASLKLPGGCVWQQFTWTCHDVVTCHGWTDCIAQPRAEPTATVFNTSWSVFLSKTRIVEEDLWENPCEVQNLLSAKIFLPELPIAEQISIISALVGAACVDNQHEDWRSKMQKWRSCTRVSLSEAMFNCDVKKVIQTQEVVFLESFKQYLVKNADDLGGMSYVPLFQYFVKRGLGPVKEVLQVLHTLLHTPRPSTSRLFSNVADLLGCLAQGRGGLRSGPAGNPLWKTALVQLKSRQLIEAVQQMEGVCEDWINSGRPENLIRAARHYERASQIVISQQVETAEVHVTPMWVCPAVRRGLGVGVWVEAHSPARLDLAGGWTDTPPICYEQGGAVLNIAIKINNKKPIGARARFIPELQVVCVLRDCSGGDVRLTWTELDHLRDYDNPVSPGALVKAVLLYSRLLDLTHPDSLAAQLNDKYGGGVEVEVWSNLPQGSGLGGSSLLAGTLLAALVVLLGHPPPAPSQLVHATLCVEQWLTTGGGWQDQVGGLIGGAKLGVSHKGMPLSVTTYQIPLSQQCLEALNGQLLLIYTGKVRLARNLLQTVIRNWYARDPTVTQCFSELRHLALQAAGAMLDGKLEGLGTCINNYWKLKKMVASGCEPSMRLGEVLSAGLRSRTPQSPFLSRTQ</sequence>
<dbReference type="InterPro" id="IPR006204">
    <property type="entry name" value="GHMP_kinase_N_dom"/>
</dbReference>
<dbReference type="InterPro" id="IPR052203">
    <property type="entry name" value="GHMP_Kinase-Related"/>
</dbReference>
<dbReference type="OrthoDB" id="271303at2759"/>
<dbReference type="AlphaFoldDB" id="A0A8J5CWE6"/>
<dbReference type="InterPro" id="IPR036554">
    <property type="entry name" value="GHMP_kinase_C_sf"/>
</dbReference>
<dbReference type="GO" id="GO:0042352">
    <property type="term" value="P:GDP-L-fucose salvage"/>
    <property type="evidence" value="ECO:0007669"/>
    <property type="project" value="TreeGrafter"/>
</dbReference>
<dbReference type="SUPFAM" id="SSF54211">
    <property type="entry name" value="Ribosomal protein S5 domain 2-like"/>
    <property type="match status" value="1"/>
</dbReference>
<evidence type="ECO:0000256" key="3">
    <source>
        <dbReference type="ARBA" id="ARBA00022777"/>
    </source>
</evidence>
<evidence type="ECO:0000256" key="4">
    <source>
        <dbReference type="ARBA" id="ARBA00022840"/>
    </source>
</evidence>
<keyword evidence="1" id="KW-0808">Transferase</keyword>
<dbReference type="EMBL" id="JACEEZ010008414">
    <property type="protein sequence ID" value="KAG0723301.1"/>
    <property type="molecule type" value="Genomic_DNA"/>
</dbReference>
<feature type="domain" description="GDP-fucose pyrophosphorylase" evidence="6">
    <location>
        <begin position="120"/>
        <end position="529"/>
    </location>
</feature>
<dbReference type="Pfam" id="PF07959">
    <property type="entry name" value="Fucose_pyrophosphorylase"/>
    <property type="match status" value="1"/>
</dbReference>
<dbReference type="Proteomes" id="UP000770661">
    <property type="component" value="Unassembled WGS sequence"/>
</dbReference>
<dbReference type="Pfam" id="PF00288">
    <property type="entry name" value="GHMP_kinases_N"/>
    <property type="match status" value="1"/>
</dbReference>
<keyword evidence="2" id="KW-0547">Nucleotide-binding</keyword>
<protein>
    <submittedName>
        <fullName evidence="7">L-fucose kinase</fullName>
    </submittedName>
</protein>
<keyword evidence="8" id="KW-1185">Reference proteome</keyword>
<keyword evidence="4" id="KW-0067">ATP-binding</keyword>
<evidence type="ECO:0000259" key="6">
    <source>
        <dbReference type="Pfam" id="PF07959"/>
    </source>
</evidence>
<evidence type="ECO:0000259" key="5">
    <source>
        <dbReference type="Pfam" id="PF00288"/>
    </source>
</evidence>
<dbReference type="PANTHER" id="PTHR32463">
    <property type="entry name" value="L-FUCOSE KINASE"/>
    <property type="match status" value="1"/>
</dbReference>
<organism evidence="7 8">
    <name type="scientific">Chionoecetes opilio</name>
    <name type="common">Atlantic snow crab</name>
    <name type="synonym">Cancer opilio</name>
    <dbReference type="NCBI Taxonomy" id="41210"/>
    <lineage>
        <taxon>Eukaryota</taxon>
        <taxon>Metazoa</taxon>
        <taxon>Ecdysozoa</taxon>
        <taxon>Arthropoda</taxon>
        <taxon>Crustacea</taxon>
        <taxon>Multicrustacea</taxon>
        <taxon>Malacostraca</taxon>
        <taxon>Eumalacostraca</taxon>
        <taxon>Eucarida</taxon>
        <taxon>Decapoda</taxon>
        <taxon>Pleocyemata</taxon>
        <taxon>Brachyura</taxon>
        <taxon>Eubrachyura</taxon>
        <taxon>Majoidea</taxon>
        <taxon>Majidae</taxon>
        <taxon>Chionoecetes</taxon>
    </lineage>
</organism>
<feature type="domain" description="GHMP kinase N-terminal" evidence="5">
    <location>
        <begin position="864"/>
        <end position="944"/>
    </location>
</feature>
<dbReference type="Gene3D" id="3.30.230.120">
    <property type="match status" value="1"/>
</dbReference>
<accession>A0A8J5CWE6</accession>
<evidence type="ECO:0000313" key="7">
    <source>
        <dbReference type="EMBL" id="KAG0723301.1"/>
    </source>
</evidence>
<reference evidence="7" key="1">
    <citation type="submission" date="2020-07" db="EMBL/GenBank/DDBJ databases">
        <title>The High-quality genome of the commercially important snow crab, Chionoecetes opilio.</title>
        <authorList>
            <person name="Jeong J.-H."/>
            <person name="Ryu S."/>
        </authorList>
    </citation>
    <scope>NUCLEOTIDE SEQUENCE</scope>
    <source>
        <strain evidence="7">MADBK_172401_WGS</strain>
        <tissue evidence="7">Digestive gland</tissue>
    </source>
</reference>
<evidence type="ECO:0000313" key="8">
    <source>
        <dbReference type="Proteomes" id="UP000770661"/>
    </source>
</evidence>
<dbReference type="SUPFAM" id="SSF55060">
    <property type="entry name" value="GHMP Kinase, C-terminal domain"/>
    <property type="match status" value="1"/>
</dbReference>
<dbReference type="InterPro" id="IPR012887">
    <property type="entry name" value="GDP_fucose_pyrophosphorylase"/>
</dbReference>
<evidence type="ECO:0000256" key="1">
    <source>
        <dbReference type="ARBA" id="ARBA00022679"/>
    </source>
</evidence>
<dbReference type="InterPro" id="IPR020568">
    <property type="entry name" value="Ribosomal_Su5_D2-typ_SF"/>
</dbReference>
<dbReference type="PANTHER" id="PTHR32463:SF0">
    <property type="entry name" value="L-FUCOSE KINASE"/>
    <property type="match status" value="1"/>
</dbReference>
<proteinExistence type="predicted"/>
<gene>
    <name evidence="7" type="primary">FUK</name>
    <name evidence="7" type="ORF">GWK47_005554</name>
</gene>
<keyword evidence="3 7" id="KW-0418">Kinase</keyword>